<dbReference type="PROSITE" id="PS50868">
    <property type="entry name" value="POST_SET"/>
    <property type="match status" value="1"/>
</dbReference>
<dbReference type="GO" id="GO:0032259">
    <property type="term" value="P:methylation"/>
    <property type="evidence" value="ECO:0007669"/>
    <property type="project" value="UniProtKB-KW"/>
</dbReference>
<dbReference type="CDD" id="cd01395">
    <property type="entry name" value="HMT_MBD"/>
    <property type="match status" value="1"/>
</dbReference>
<feature type="compositionally biased region" description="Polar residues" evidence="20">
    <location>
        <begin position="462"/>
        <end position="471"/>
    </location>
</feature>
<dbReference type="Pfam" id="PF00856">
    <property type="entry name" value="SET"/>
    <property type="match status" value="1"/>
</dbReference>
<evidence type="ECO:0000256" key="4">
    <source>
        <dbReference type="ARBA" id="ARBA00022454"/>
    </source>
</evidence>
<keyword evidence="9" id="KW-0479">Metal-binding</keyword>
<sequence>MEVEGWDSSLEEELGISLDELKKWIEDAVEKSEIVQKKKAQLTELKEWVEQKEKDEAITETLLNDTNQSILECEKLVKATYQKNGLVYRESSSEDEGGGGGVLSSEVIEIDDDDDDDVIAIGIQGSVPAVFVSQVSPQSMAQPNPNMAEDELRVGMNILGKKRTKTWHRGTLVAINPVGNGVFKYKVKFDKGKSLLSGNHVAFDYNPTLESLYVGARVVAKYKDGNLVWLYAGIVAEMPNNKNRMRFLIFFDDGYASYVTLPELYPVCRPLKRTWEDIEDGSCRDFIEEYITAYPSRPMVLLKVGQIIKTEWEGTWWKSKVEEVDGSLVKILFLDDKRSEWIYRGSTRLEPMFNLKMTTANTQEKKLAGQQRTRPNMGALRSKGPVVQYTSDGHVGPSPVKTPQAALSQPSQAPQLQHNKHQMAKKSTSPFVPGVGGTHASKVMQPLSSSPSNLTGARLLSAPNTPSPTLTQTYQRQLTPLVPAAPSITHPMATIPHQPSYRAPTDRIFYLAHTCQPACLNRVRPTKSDIHRGKNPLLTPLLYDFRRMTGRRKVNRKMSFHVIYKAPCGLCLRNMAEIQHYLFQTRCDFIFLEMFCLDPYVLVDRPFQPQRPFYYIPDITGGKEDIPLSCVNEIDSTPPPKVDYSKERIPEDGVFINTSADFLVGCDCTDGCRDKSKCSCHQLTLQATGCTPGGQINPNAGYLHKRLEECLPTGSDIHMACKCVSSSSKHRTKAGASDILTDDFADKEGLEMGDEYFANLDHIESVENFKEGYESEAHCSDSEGSGVDVSRIKIHEDESDSSDDTFVKENYYSSSSVWRSYTTRGQVKGNKEGEEFLFLNFYCRKDQVKPETGKKQDVMTLSDSDDVQTISSGSEDNKEREKVTTGVTKKQVAVKSTRGIALKTSHGLMVKTGAPGGSGGPGDNTPKNTRQFFDGEESCYIIDAKLEGNLGRYLNHSCSPNLFVQNVFVDTHDLRFPWVAFFASKRIRAGTELTWDYNYEVGSVEGKVLLCCCGSTECRGRLL</sequence>
<dbReference type="SMART" id="SM00333">
    <property type="entry name" value="TUDOR"/>
    <property type="match status" value="2"/>
</dbReference>
<feature type="domain" description="SET" evidence="21">
    <location>
        <begin position="764"/>
        <end position="998"/>
    </location>
</feature>
<dbReference type="GO" id="GO:0003677">
    <property type="term" value="F:DNA binding"/>
    <property type="evidence" value="ECO:0007669"/>
    <property type="project" value="InterPro"/>
</dbReference>
<keyword evidence="15" id="KW-0804">Transcription</keyword>
<dbReference type="Gene3D" id="2.30.30.140">
    <property type="match status" value="3"/>
</dbReference>
<gene>
    <name evidence="23" type="primary">setdb1b</name>
</gene>
<dbReference type="InterPro" id="IPR040880">
    <property type="entry name" value="DUF5604"/>
</dbReference>
<evidence type="ECO:0000313" key="24">
    <source>
        <dbReference type="Proteomes" id="UP000472264"/>
    </source>
</evidence>
<dbReference type="GO" id="GO:0070828">
    <property type="term" value="P:heterochromatin organization"/>
    <property type="evidence" value="ECO:0007669"/>
    <property type="project" value="TreeGrafter"/>
</dbReference>
<dbReference type="InterPro" id="IPR041291">
    <property type="entry name" value="TUDOR_5"/>
</dbReference>
<dbReference type="GO" id="GO:0008270">
    <property type="term" value="F:zinc ion binding"/>
    <property type="evidence" value="ECO:0007669"/>
    <property type="project" value="InterPro"/>
</dbReference>
<dbReference type="InterPro" id="IPR041292">
    <property type="entry name" value="Tudor_4"/>
</dbReference>
<evidence type="ECO:0000256" key="3">
    <source>
        <dbReference type="ARBA" id="ARBA00012182"/>
    </source>
</evidence>
<comment type="catalytic activity">
    <reaction evidence="17">
        <text>L-lysyl(4)-[histone H3] + 3 S-adenosyl-L-methionine = N(6),N(6),N(6)-trimethyl-L-lysyl(4)-[histone H3] + 3 S-adenosyl-L-homocysteine + 3 H(+)</text>
        <dbReference type="Rhea" id="RHEA:60260"/>
        <dbReference type="Rhea" id="RHEA-COMP:15537"/>
        <dbReference type="Rhea" id="RHEA-COMP:15547"/>
        <dbReference type="ChEBI" id="CHEBI:15378"/>
        <dbReference type="ChEBI" id="CHEBI:29969"/>
        <dbReference type="ChEBI" id="CHEBI:57856"/>
        <dbReference type="ChEBI" id="CHEBI:59789"/>
        <dbReference type="ChEBI" id="CHEBI:61961"/>
        <dbReference type="EC" id="2.1.1.354"/>
    </reaction>
</comment>
<dbReference type="InterPro" id="IPR001739">
    <property type="entry name" value="Methyl_CpG_DNA-bd"/>
</dbReference>
<reference evidence="23" key="3">
    <citation type="submission" date="2025-09" db="UniProtKB">
        <authorList>
            <consortium name="Ensembl"/>
        </authorList>
    </citation>
    <scope>IDENTIFICATION</scope>
</reference>
<organism evidence="23 24">
    <name type="scientific">Echeneis naucrates</name>
    <name type="common">Live sharksucker</name>
    <dbReference type="NCBI Taxonomy" id="173247"/>
    <lineage>
        <taxon>Eukaryota</taxon>
        <taxon>Metazoa</taxon>
        <taxon>Chordata</taxon>
        <taxon>Craniata</taxon>
        <taxon>Vertebrata</taxon>
        <taxon>Euteleostomi</taxon>
        <taxon>Actinopterygii</taxon>
        <taxon>Neopterygii</taxon>
        <taxon>Teleostei</taxon>
        <taxon>Neoteleostei</taxon>
        <taxon>Acanthomorphata</taxon>
        <taxon>Carangaria</taxon>
        <taxon>Carangiformes</taxon>
        <taxon>Echeneidae</taxon>
        <taxon>Echeneis</taxon>
    </lineage>
</organism>
<dbReference type="Pfam" id="PF18358">
    <property type="entry name" value="Tudor_4"/>
    <property type="match status" value="1"/>
</dbReference>
<dbReference type="AlphaFoldDB" id="A0A665UZR4"/>
<comment type="subcellular location">
    <subcellularLocation>
        <location evidence="2">Chromosome</location>
    </subcellularLocation>
    <subcellularLocation>
        <location evidence="1">Nucleus</location>
    </subcellularLocation>
</comment>
<dbReference type="InterPro" id="IPR046341">
    <property type="entry name" value="SET_dom_sf"/>
</dbReference>
<feature type="compositionally biased region" description="Polar residues" evidence="20">
    <location>
        <begin position="859"/>
        <end position="874"/>
    </location>
</feature>
<evidence type="ECO:0000256" key="8">
    <source>
        <dbReference type="ARBA" id="ARBA00022691"/>
    </source>
</evidence>
<dbReference type="GO" id="GO:0005694">
    <property type="term" value="C:chromosome"/>
    <property type="evidence" value="ECO:0007669"/>
    <property type="project" value="UniProtKB-SubCell"/>
</dbReference>
<evidence type="ECO:0000256" key="5">
    <source>
        <dbReference type="ARBA" id="ARBA00022491"/>
    </source>
</evidence>
<dbReference type="PROSITE" id="PS50280">
    <property type="entry name" value="SET"/>
    <property type="match status" value="1"/>
</dbReference>
<protein>
    <recommendedName>
        <fullName evidence="3">[histone H3]-lysine(4) N-trimethyltransferase</fullName>
        <ecNumber evidence="3">2.1.1.354</ecNumber>
    </recommendedName>
</protein>
<evidence type="ECO:0000256" key="12">
    <source>
        <dbReference type="ARBA" id="ARBA00022853"/>
    </source>
</evidence>
<dbReference type="FunFam" id="2.30.30.140:FF:000034">
    <property type="entry name" value="Histone-lysine N-methyltransferase"/>
    <property type="match status" value="1"/>
</dbReference>
<keyword evidence="13" id="KW-0805">Transcription regulation</keyword>
<dbReference type="CDD" id="cd10517">
    <property type="entry name" value="SET_SETDB1"/>
    <property type="match status" value="1"/>
</dbReference>
<dbReference type="EC" id="2.1.1.354" evidence="3"/>
<evidence type="ECO:0000256" key="17">
    <source>
        <dbReference type="ARBA" id="ARBA00047571"/>
    </source>
</evidence>
<dbReference type="GO" id="GO:0005634">
    <property type="term" value="C:nucleus"/>
    <property type="evidence" value="ECO:0007669"/>
    <property type="project" value="UniProtKB-SubCell"/>
</dbReference>
<dbReference type="GO" id="GO:0140999">
    <property type="term" value="F:histone H3K4 trimethyltransferase activity"/>
    <property type="evidence" value="ECO:0007669"/>
    <property type="project" value="UniProtKB-EC"/>
</dbReference>
<evidence type="ECO:0000256" key="19">
    <source>
        <dbReference type="SAM" id="Coils"/>
    </source>
</evidence>
<evidence type="ECO:0000256" key="1">
    <source>
        <dbReference type="ARBA" id="ARBA00004123"/>
    </source>
</evidence>
<dbReference type="InterPro" id="IPR003616">
    <property type="entry name" value="Post-SET_dom"/>
</dbReference>
<evidence type="ECO:0000256" key="6">
    <source>
        <dbReference type="ARBA" id="ARBA00022603"/>
    </source>
</evidence>
<evidence type="ECO:0000256" key="2">
    <source>
        <dbReference type="ARBA" id="ARBA00004286"/>
    </source>
</evidence>
<dbReference type="SMART" id="SM00391">
    <property type="entry name" value="MBD"/>
    <property type="match status" value="1"/>
</dbReference>
<proteinExistence type="predicted"/>
<dbReference type="Proteomes" id="UP000472264">
    <property type="component" value="Chromosome 6"/>
</dbReference>
<dbReference type="FunFam" id="2.170.270.10:FF:000017">
    <property type="entry name" value="Histone-lysine N-methyltransferase"/>
    <property type="match status" value="1"/>
</dbReference>
<reference evidence="23" key="1">
    <citation type="submission" date="2021-04" db="EMBL/GenBank/DDBJ databases">
        <authorList>
            <consortium name="Wellcome Sanger Institute Data Sharing"/>
        </authorList>
    </citation>
    <scope>NUCLEOTIDE SEQUENCE [LARGE SCALE GENOMIC DNA]</scope>
</reference>
<comment type="function">
    <text evidence="18">Histone methyltransferase that specifically trimethylates 'Lys-9' of histone H3. H3 'Lys-9' trimethylation represents a specific tag for epigenetic transcriptional repression by recruiting HP1 (CBX1, CBX3 and/or CBX5) proteins to methylated histones. Mainly functions in euchromatin regions, thereby playing a central role in the silencing of euchromatic genes. H3 'Lys-9' trimethylation is coordinated with DNA methylation. Plays a role in promoter hypermethylation and transcriptional silencing of tumor suppressor genes (TSGs) or other tumor-related genes. Also required to maintain a transcriptionally repressive state of genes in undifferentiated embryonic stem cells (ESCs). Associates at promoter regions of tumor suppressor genes (TSGs) leading to their gene silencing.</text>
</comment>
<evidence type="ECO:0000256" key="18">
    <source>
        <dbReference type="ARBA" id="ARBA00055955"/>
    </source>
</evidence>
<dbReference type="SUPFAM" id="SSF82199">
    <property type="entry name" value="SET domain"/>
    <property type="match status" value="1"/>
</dbReference>
<evidence type="ECO:0000256" key="13">
    <source>
        <dbReference type="ARBA" id="ARBA00023015"/>
    </source>
</evidence>
<dbReference type="PANTHER" id="PTHR46024:SF2">
    <property type="entry name" value="HISTONE-LYSINE N-METHYLTRANSFERASE SETDB1"/>
    <property type="match status" value="1"/>
</dbReference>
<evidence type="ECO:0000256" key="10">
    <source>
        <dbReference type="ARBA" id="ARBA00022737"/>
    </source>
</evidence>
<keyword evidence="14 19" id="KW-0175">Coiled coil</keyword>
<evidence type="ECO:0000313" key="23">
    <source>
        <dbReference type="Ensembl" id="ENSENLP00000024547.1"/>
    </source>
</evidence>
<keyword evidence="8" id="KW-0949">S-adenosyl-L-methionine</keyword>
<keyword evidence="6" id="KW-0489">Methyltransferase</keyword>
<keyword evidence="11" id="KW-0862">Zinc</keyword>
<keyword evidence="24" id="KW-1185">Reference proteome</keyword>
<dbReference type="Pfam" id="PF18359">
    <property type="entry name" value="Tudor_5"/>
    <property type="match status" value="1"/>
</dbReference>
<dbReference type="GO" id="GO:0010629">
    <property type="term" value="P:negative regulation of gene expression"/>
    <property type="evidence" value="ECO:0007669"/>
    <property type="project" value="TreeGrafter"/>
</dbReference>
<reference evidence="23" key="2">
    <citation type="submission" date="2025-08" db="UniProtKB">
        <authorList>
            <consortium name="Ensembl"/>
        </authorList>
    </citation>
    <scope>IDENTIFICATION</scope>
</reference>
<evidence type="ECO:0000256" key="16">
    <source>
        <dbReference type="ARBA" id="ARBA00023242"/>
    </source>
</evidence>
<dbReference type="InterPro" id="IPR001214">
    <property type="entry name" value="SET_dom"/>
</dbReference>
<dbReference type="SMART" id="SM00468">
    <property type="entry name" value="PreSET"/>
    <property type="match status" value="1"/>
</dbReference>
<dbReference type="Pfam" id="PF01429">
    <property type="entry name" value="MBD"/>
    <property type="match status" value="1"/>
</dbReference>
<feature type="compositionally biased region" description="Polar residues" evidence="20">
    <location>
        <begin position="446"/>
        <end position="455"/>
    </location>
</feature>
<dbReference type="InterPro" id="IPR047232">
    <property type="entry name" value="SETDB1/2-like_MBD"/>
</dbReference>
<feature type="region of interest" description="Disordered" evidence="20">
    <location>
        <begin position="852"/>
        <end position="886"/>
    </location>
</feature>
<dbReference type="CDD" id="cd20382">
    <property type="entry name" value="Tudor_SETDB1_rpt1"/>
    <property type="match status" value="1"/>
</dbReference>
<keyword evidence="5" id="KW-0678">Repressor</keyword>
<keyword evidence="16" id="KW-0539">Nucleus</keyword>
<dbReference type="Pfam" id="PF18300">
    <property type="entry name" value="DUF5604"/>
    <property type="match status" value="1"/>
</dbReference>
<dbReference type="CDD" id="cd21181">
    <property type="entry name" value="Tudor_SETDB1_rpt2"/>
    <property type="match status" value="1"/>
</dbReference>
<feature type="domain" description="Post-SET" evidence="22">
    <location>
        <begin position="1007"/>
        <end position="1023"/>
    </location>
</feature>
<evidence type="ECO:0000256" key="9">
    <source>
        <dbReference type="ARBA" id="ARBA00022723"/>
    </source>
</evidence>
<evidence type="ECO:0000256" key="15">
    <source>
        <dbReference type="ARBA" id="ARBA00023163"/>
    </source>
</evidence>
<dbReference type="Pfam" id="PF05033">
    <property type="entry name" value="Pre-SET"/>
    <property type="match status" value="1"/>
</dbReference>
<feature type="coiled-coil region" evidence="19">
    <location>
        <begin position="25"/>
        <end position="55"/>
    </location>
</feature>
<dbReference type="InterPro" id="IPR007728">
    <property type="entry name" value="Pre-SET_dom"/>
</dbReference>
<evidence type="ECO:0000256" key="20">
    <source>
        <dbReference type="SAM" id="MobiDB-lite"/>
    </source>
</evidence>
<keyword evidence="4" id="KW-0158">Chromosome</keyword>
<dbReference type="InterPro" id="IPR051516">
    <property type="entry name" value="SETDB_methyltransferase"/>
</dbReference>
<evidence type="ECO:0000256" key="11">
    <source>
        <dbReference type="ARBA" id="ARBA00022833"/>
    </source>
</evidence>
<dbReference type="SUPFAM" id="SSF54171">
    <property type="entry name" value="DNA-binding domain"/>
    <property type="match status" value="1"/>
</dbReference>
<accession>A0A665UZR4</accession>
<dbReference type="FunFam" id="2.30.30.140:FF:000037">
    <property type="entry name" value="Histone-lysine N-methyltransferase"/>
    <property type="match status" value="1"/>
</dbReference>
<dbReference type="GO" id="GO:0046974">
    <property type="term" value="F:histone H3K9 methyltransferase activity"/>
    <property type="evidence" value="ECO:0007669"/>
    <property type="project" value="TreeGrafter"/>
</dbReference>
<feature type="compositionally biased region" description="Low complexity" evidence="20">
    <location>
        <begin position="403"/>
        <end position="417"/>
    </location>
</feature>
<keyword evidence="7" id="KW-0808">Transferase</keyword>
<dbReference type="Ensembl" id="ENSENLT00000025343.1">
    <property type="protein sequence ID" value="ENSENLP00000024547.1"/>
    <property type="gene ID" value="ENSENLG00000011053.1"/>
</dbReference>
<dbReference type="InterPro" id="IPR002999">
    <property type="entry name" value="Tudor"/>
</dbReference>
<dbReference type="PANTHER" id="PTHR46024">
    <property type="entry name" value="HISTONE-LYSINE N-METHYLTRANSFERASE EGGLESS"/>
    <property type="match status" value="1"/>
</dbReference>
<feature type="region of interest" description="Disordered" evidence="20">
    <location>
        <begin position="391"/>
        <end position="471"/>
    </location>
</feature>
<evidence type="ECO:0000259" key="21">
    <source>
        <dbReference type="PROSITE" id="PS50280"/>
    </source>
</evidence>
<dbReference type="Gene3D" id="2.170.270.10">
    <property type="entry name" value="SET domain"/>
    <property type="match status" value="2"/>
</dbReference>
<keyword evidence="12" id="KW-0156">Chromatin regulator</keyword>
<dbReference type="SMART" id="SM00317">
    <property type="entry name" value="SET"/>
    <property type="match status" value="1"/>
</dbReference>
<keyword evidence="10" id="KW-0677">Repeat</keyword>
<evidence type="ECO:0000259" key="22">
    <source>
        <dbReference type="PROSITE" id="PS50868"/>
    </source>
</evidence>
<name>A0A665UZR4_ECHNA</name>
<evidence type="ECO:0000256" key="14">
    <source>
        <dbReference type="ARBA" id="ARBA00023054"/>
    </source>
</evidence>
<evidence type="ECO:0000256" key="7">
    <source>
        <dbReference type="ARBA" id="ARBA00022679"/>
    </source>
</evidence>
<dbReference type="InterPro" id="IPR016177">
    <property type="entry name" value="DNA-bd_dom_sf"/>
</dbReference>